<comment type="catalytic activity">
    <reaction evidence="1">
        <text>Endonucleolytic cleavage to 5'-phosphomononucleotide and 5'-phosphooligonucleotide end-products.</text>
        <dbReference type="EC" id="3.1.30.1"/>
    </reaction>
</comment>
<keyword evidence="11" id="KW-1185">Reference proteome</keyword>
<evidence type="ECO:0000256" key="4">
    <source>
        <dbReference type="ARBA" id="ARBA00022722"/>
    </source>
</evidence>
<evidence type="ECO:0000256" key="2">
    <source>
        <dbReference type="ARBA" id="ARBA00009547"/>
    </source>
</evidence>
<dbReference type="EC" id="3.1.30.1" evidence="3"/>
<gene>
    <name evidence="12" type="primary">LOC103486022</name>
</gene>
<dbReference type="SUPFAM" id="SSF48537">
    <property type="entry name" value="Phospholipase C/P1 nuclease"/>
    <property type="match status" value="1"/>
</dbReference>
<dbReference type="PANTHER" id="PTHR33146:SF14">
    <property type="entry name" value="ENDONUCLEASE 1"/>
    <property type="match status" value="1"/>
</dbReference>
<name>A0ABM3KDJ5_CUCME</name>
<dbReference type="GO" id="GO:0004519">
    <property type="term" value="F:endonuclease activity"/>
    <property type="evidence" value="ECO:0007669"/>
    <property type="project" value="UniProtKB-KW"/>
</dbReference>
<feature type="signal peptide" evidence="10">
    <location>
        <begin position="1"/>
        <end position="26"/>
    </location>
</feature>
<keyword evidence="6 12" id="KW-0255">Endonuclease</keyword>
<dbReference type="CDD" id="cd11010">
    <property type="entry name" value="S1-P1_nuclease"/>
    <property type="match status" value="1"/>
</dbReference>
<evidence type="ECO:0000313" key="12">
    <source>
        <dbReference type="RefSeq" id="XP_050935858.1"/>
    </source>
</evidence>
<dbReference type="Gene3D" id="1.10.575.10">
    <property type="entry name" value="P1 Nuclease"/>
    <property type="match status" value="1"/>
</dbReference>
<keyword evidence="5" id="KW-0479">Metal-binding</keyword>
<evidence type="ECO:0000256" key="9">
    <source>
        <dbReference type="ARBA" id="ARBA00023180"/>
    </source>
</evidence>
<organism evidence="11 12">
    <name type="scientific">Cucumis melo</name>
    <name type="common">Muskmelon</name>
    <dbReference type="NCBI Taxonomy" id="3656"/>
    <lineage>
        <taxon>Eukaryota</taxon>
        <taxon>Viridiplantae</taxon>
        <taxon>Streptophyta</taxon>
        <taxon>Embryophyta</taxon>
        <taxon>Tracheophyta</taxon>
        <taxon>Spermatophyta</taxon>
        <taxon>Magnoliopsida</taxon>
        <taxon>eudicotyledons</taxon>
        <taxon>Gunneridae</taxon>
        <taxon>Pentapetalae</taxon>
        <taxon>rosids</taxon>
        <taxon>fabids</taxon>
        <taxon>Cucurbitales</taxon>
        <taxon>Cucurbitaceae</taxon>
        <taxon>Benincaseae</taxon>
        <taxon>Cucumis</taxon>
    </lineage>
</organism>
<sequence>MGKLAFRFLVVLSFISFLLVLPCAQGWSKEGHILTCEIAQELLNPEAADAVQDLLPESAGGNLSAMCVWADQIRLQSKYRWASPLHYANTPDSCSFVYKSKAKLFFPPSLRLNKFIPIIKQNGDRFRIGDCHNDAGQPDMCVAGAIRNFTTQLTTYRTQGSDSPHNLTEALLFLSHFVGDIHQPLHVGFASDEGGNTIEVRWFRRKSNLHHVWDRDIILTALADYYDKDGGLLLEELQRNLTQGIWSNDVPTWERCVKVNSCVNKWAEESTDLACKWAYEGVEAGITLSEDYFDSRLPIVMERLAQGGVRLAMLLNRVFSEDATQGFAYSS</sequence>
<evidence type="ECO:0000313" key="11">
    <source>
        <dbReference type="Proteomes" id="UP001652600"/>
    </source>
</evidence>
<feature type="chain" id="PRO_5045907843" description="Aspergillus nuclease S1" evidence="10">
    <location>
        <begin position="27"/>
        <end position="331"/>
    </location>
</feature>
<proteinExistence type="inferred from homology"/>
<keyword evidence="7" id="KW-0378">Hydrolase</keyword>
<evidence type="ECO:0000256" key="10">
    <source>
        <dbReference type="SAM" id="SignalP"/>
    </source>
</evidence>
<dbReference type="InterPro" id="IPR003154">
    <property type="entry name" value="S1/P1nuclease"/>
</dbReference>
<dbReference type="GeneID" id="103486022"/>
<protein>
    <recommendedName>
        <fullName evidence="3">Aspergillus nuclease S1</fullName>
        <ecNumber evidence="3">3.1.30.1</ecNumber>
    </recommendedName>
</protein>
<evidence type="ECO:0000256" key="8">
    <source>
        <dbReference type="ARBA" id="ARBA00023157"/>
    </source>
</evidence>
<reference evidence="12" key="1">
    <citation type="submission" date="2025-08" db="UniProtKB">
        <authorList>
            <consortium name="RefSeq"/>
        </authorList>
    </citation>
    <scope>IDENTIFICATION</scope>
    <source>
        <tissue evidence="12">Stem</tissue>
    </source>
</reference>
<evidence type="ECO:0000256" key="1">
    <source>
        <dbReference type="ARBA" id="ARBA00000245"/>
    </source>
</evidence>
<dbReference type="Proteomes" id="UP001652600">
    <property type="component" value="Chromosome 12"/>
</dbReference>
<evidence type="ECO:0000256" key="7">
    <source>
        <dbReference type="ARBA" id="ARBA00022801"/>
    </source>
</evidence>
<keyword evidence="10" id="KW-0732">Signal</keyword>
<dbReference type="RefSeq" id="XP_050935858.1">
    <property type="nucleotide sequence ID" value="XM_051079901.1"/>
</dbReference>
<evidence type="ECO:0000256" key="5">
    <source>
        <dbReference type="ARBA" id="ARBA00022723"/>
    </source>
</evidence>
<keyword evidence="4" id="KW-0540">Nuclease</keyword>
<evidence type="ECO:0000256" key="6">
    <source>
        <dbReference type="ARBA" id="ARBA00022759"/>
    </source>
</evidence>
<keyword evidence="8" id="KW-1015">Disulfide bond</keyword>
<dbReference type="Pfam" id="PF02265">
    <property type="entry name" value="S1-P1_nuclease"/>
    <property type="match status" value="1"/>
</dbReference>
<accession>A0ABM3KDJ5</accession>
<comment type="similarity">
    <text evidence="2">Belongs to the nuclease type I family.</text>
</comment>
<evidence type="ECO:0000256" key="3">
    <source>
        <dbReference type="ARBA" id="ARBA00012562"/>
    </source>
</evidence>
<keyword evidence="9" id="KW-0325">Glycoprotein</keyword>
<dbReference type="InterPro" id="IPR008947">
    <property type="entry name" value="PLipase_C/P1_nuclease_dom_sf"/>
</dbReference>
<dbReference type="PANTHER" id="PTHR33146">
    <property type="entry name" value="ENDONUCLEASE 4"/>
    <property type="match status" value="1"/>
</dbReference>